<dbReference type="InterPro" id="IPR008889">
    <property type="entry name" value="VQ"/>
</dbReference>
<proteinExistence type="predicted"/>
<evidence type="ECO:0000256" key="1">
    <source>
        <dbReference type="SAM" id="MobiDB-lite"/>
    </source>
</evidence>
<evidence type="ECO:0000313" key="3">
    <source>
        <dbReference type="EMBL" id="KAL1552942.1"/>
    </source>
</evidence>
<accession>A0ABD1H945</accession>
<evidence type="ECO:0000313" key="4">
    <source>
        <dbReference type="Proteomes" id="UP001567538"/>
    </source>
</evidence>
<dbReference type="InterPro" id="IPR039335">
    <property type="entry name" value="SIB1/2"/>
</dbReference>
<feature type="compositionally biased region" description="Basic and acidic residues" evidence="1">
    <location>
        <begin position="84"/>
        <end position="94"/>
    </location>
</feature>
<keyword evidence="4" id="KW-1185">Reference proteome</keyword>
<dbReference type="EMBL" id="JBEAFC010000006">
    <property type="protein sequence ID" value="KAL1552942.1"/>
    <property type="molecule type" value="Genomic_DNA"/>
</dbReference>
<evidence type="ECO:0000259" key="2">
    <source>
        <dbReference type="Pfam" id="PF05678"/>
    </source>
</evidence>
<feature type="region of interest" description="Disordered" evidence="1">
    <location>
        <begin position="1"/>
        <end position="22"/>
    </location>
</feature>
<sequence length="156" mass="17298">MNGGDPSLVNSLKKTCKGKTKKSDPLKVVYISSPMKVKTSASRFRSLVQELTGKNSDVSQYMDDNPAYLAKDFYHEIDCDDQSLGKETSDDRYQTHSCVSTEDNPTSSDSFQGPTDASAFTSQMMSEQLQGAFSSDSFYDPLQLDVLGSFDELLWN</sequence>
<reference evidence="3 4" key="1">
    <citation type="submission" date="2024-06" db="EMBL/GenBank/DDBJ databases">
        <title>A chromosome level genome sequence of Diviner's sage (Salvia divinorum).</title>
        <authorList>
            <person name="Ford S.A."/>
            <person name="Ro D.-K."/>
            <person name="Ness R.W."/>
            <person name="Phillips M.A."/>
        </authorList>
    </citation>
    <scope>NUCLEOTIDE SEQUENCE [LARGE SCALE GENOMIC DNA]</scope>
    <source>
        <strain evidence="3">SAF-2024a</strain>
        <tissue evidence="3">Leaf</tissue>
    </source>
</reference>
<dbReference type="Proteomes" id="UP001567538">
    <property type="component" value="Unassembled WGS sequence"/>
</dbReference>
<dbReference type="AlphaFoldDB" id="A0ABD1H945"/>
<comment type="caution">
    <text evidence="3">The sequence shown here is derived from an EMBL/GenBank/DDBJ whole genome shotgun (WGS) entry which is preliminary data.</text>
</comment>
<dbReference type="PANTHER" id="PTHR33624">
    <property type="entry name" value="SIGMA FACTOR BINDING PROTEIN 1, CHLOROPLASTIC"/>
    <property type="match status" value="1"/>
</dbReference>
<feature type="region of interest" description="Disordered" evidence="1">
    <location>
        <begin position="84"/>
        <end position="117"/>
    </location>
</feature>
<protein>
    <submittedName>
        <fullName evidence="3">Sigma factor binding protein 2, chloroplastic-like</fullName>
    </submittedName>
</protein>
<organism evidence="3 4">
    <name type="scientific">Salvia divinorum</name>
    <name type="common">Maria pastora</name>
    <name type="synonym">Diviner's sage</name>
    <dbReference type="NCBI Taxonomy" id="28513"/>
    <lineage>
        <taxon>Eukaryota</taxon>
        <taxon>Viridiplantae</taxon>
        <taxon>Streptophyta</taxon>
        <taxon>Embryophyta</taxon>
        <taxon>Tracheophyta</taxon>
        <taxon>Spermatophyta</taxon>
        <taxon>Magnoliopsida</taxon>
        <taxon>eudicotyledons</taxon>
        <taxon>Gunneridae</taxon>
        <taxon>Pentapetalae</taxon>
        <taxon>asterids</taxon>
        <taxon>lamiids</taxon>
        <taxon>Lamiales</taxon>
        <taxon>Lamiaceae</taxon>
        <taxon>Nepetoideae</taxon>
        <taxon>Mentheae</taxon>
        <taxon>Salviinae</taxon>
        <taxon>Salvia</taxon>
        <taxon>Salvia subgen. Calosphace</taxon>
    </lineage>
</organism>
<dbReference type="Pfam" id="PF05678">
    <property type="entry name" value="VQ"/>
    <property type="match status" value="1"/>
</dbReference>
<gene>
    <name evidence="3" type="ORF">AAHA92_13681</name>
</gene>
<feature type="domain" description="VQ" evidence="2">
    <location>
        <begin position="31"/>
        <end position="57"/>
    </location>
</feature>
<dbReference type="PANTHER" id="PTHR33624:SF31">
    <property type="entry name" value="SIGMA FACTOR BINDING PROTEIN 1, CHLOROPLASTIC-LIKE"/>
    <property type="match status" value="1"/>
</dbReference>
<name>A0ABD1H945_SALDI</name>
<feature type="compositionally biased region" description="Polar residues" evidence="1">
    <location>
        <begin position="95"/>
        <end position="117"/>
    </location>
</feature>